<evidence type="ECO:0000313" key="2">
    <source>
        <dbReference type="EMBL" id="WVY98969.1"/>
    </source>
</evidence>
<gene>
    <name evidence="2" type="ORF">V8G54_031120</name>
</gene>
<dbReference type="AlphaFoldDB" id="A0AAQ3MY85"/>
<dbReference type="Gene3D" id="3.30.420.40">
    <property type="match status" value="2"/>
</dbReference>
<feature type="region of interest" description="Disordered" evidence="1">
    <location>
        <begin position="141"/>
        <end position="175"/>
    </location>
</feature>
<name>A0AAQ3MY85_VIGMU</name>
<proteinExistence type="predicted"/>
<dbReference type="Proteomes" id="UP001374535">
    <property type="component" value="Chromosome 9"/>
</dbReference>
<dbReference type="Gene3D" id="3.90.640.10">
    <property type="entry name" value="Actin, Chain A, domain 4"/>
    <property type="match status" value="1"/>
</dbReference>
<reference evidence="2 3" key="1">
    <citation type="journal article" date="2023" name="Life. Sci Alliance">
        <title>Evolutionary insights into 3D genome organization and epigenetic landscape of Vigna mungo.</title>
        <authorList>
            <person name="Junaid A."/>
            <person name="Singh B."/>
            <person name="Bhatia S."/>
        </authorList>
    </citation>
    <scope>NUCLEOTIDE SEQUENCE [LARGE SCALE GENOMIC DNA]</scope>
    <source>
        <strain evidence="2">Urdbean</strain>
    </source>
</reference>
<dbReference type="PANTHER" id="PTHR11937">
    <property type="entry name" value="ACTIN"/>
    <property type="match status" value="1"/>
</dbReference>
<feature type="compositionally biased region" description="Basic and acidic residues" evidence="1">
    <location>
        <begin position="141"/>
        <end position="167"/>
    </location>
</feature>
<keyword evidence="3" id="KW-1185">Reference proteome</keyword>
<dbReference type="EMBL" id="CP144692">
    <property type="protein sequence ID" value="WVY98969.1"/>
    <property type="molecule type" value="Genomic_DNA"/>
</dbReference>
<dbReference type="SUPFAM" id="SSF53067">
    <property type="entry name" value="Actin-like ATPase domain"/>
    <property type="match status" value="2"/>
</dbReference>
<organism evidence="2 3">
    <name type="scientific">Vigna mungo</name>
    <name type="common">Black gram</name>
    <name type="synonym">Phaseolus mungo</name>
    <dbReference type="NCBI Taxonomy" id="3915"/>
    <lineage>
        <taxon>Eukaryota</taxon>
        <taxon>Viridiplantae</taxon>
        <taxon>Streptophyta</taxon>
        <taxon>Embryophyta</taxon>
        <taxon>Tracheophyta</taxon>
        <taxon>Spermatophyta</taxon>
        <taxon>Magnoliopsida</taxon>
        <taxon>eudicotyledons</taxon>
        <taxon>Gunneridae</taxon>
        <taxon>Pentapetalae</taxon>
        <taxon>rosids</taxon>
        <taxon>fabids</taxon>
        <taxon>Fabales</taxon>
        <taxon>Fabaceae</taxon>
        <taxon>Papilionoideae</taxon>
        <taxon>50 kb inversion clade</taxon>
        <taxon>NPAAA clade</taxon>
        <taxon>indigoferoid/millettioid clade</taxon>
        <taxon>Phaseoleae</taxon>
        <taxon>Vigna</taxon>
    </lineage>
</organism>
<accession>A0AAQ3MY85</accession>
<dbReference type="Pfam" id="PF00022">
    <property type="entry name" value="Actin"/>
    <property type="match status" value="1"/>
</dbReference>
<protein>
    <submittedName>
        <fullName evidence="2">Uncharacterized protein</fullName>
    </submittedName>
</protein>
<sequence length="175" mass="19568">MTVFFRECLLVDPKERPMVLAEQCSNTQEQRERAAELMFEKYIVPALFLAKNAVLTSFASGRATSLVVDRLELSGAGSTTVAPVLDGYVLQKAVISSPIGGQFLTECLTFPGNLQRRRIKDKSVDLERVILKVGFRRVESKGRGGKRSETSMNLRREIDTLAEERGMTRGRRSGR</sequence>
<dbReference type="InterPro" id="IPR043129">
    <property type="entry name" value="ATPase_NBD"/>
</dbReference>
<evidence type="ECO:0000256" key="1">
    <source>
        <dbReference type="SAM" id="MobiDB-lite"/>
    </source>
</evidence>
<evidence type="ECO:0000313" key="3">
    <source>
        <dbReference type="Proteomes" id="UP001374535"/>
    </source>
</evidence>
<dbReference type="InterPro" id="IPR004000">
    <property type="entry name" value="Actin"/>
</dbReference>